<dbReference type="InterPro" id="IPR004827">
    <property type="entry name" value="bZIP"/>
</dbReference>
<reference evidence="4 5" key="1">
    <citation type="journal article" date="2004" name="Nature">
        <title>Genome sequence of the ultrasmall unicellular red alga Cyanidioschyzon merolae 10D.</title>
        <authorList>
            <person name="Matsuzaki M."/>
            <person name="Misumi O."/>
            <person name="Shin-i T."/>
            <person name="Maruyama S."/>
            <person name="Takahara M."/>
            <person name="Miyagishima S."/>
            <person name="Mori T."/>
            <person name="Nishida K."/>
            <person name="Yagisawa F."/>
            <person name="Nishida K."/>
            <person name="Yoshida Y."/>
            <person name="Nishimura Y."/>
            <person name="Nakao S."/>
            <person name="Kobayashi T."/>
            <person name="Momoyama Y."/>
            <person name="Higashiyama T."/>
            <person name="Minoda A."/>
            <person name="Sano M."/>
            <person name="Nomoto H."/>
            <person name="Oishi K."/>
            <person name="Hayashi H."/>
            <person name="Ohta F."/>
            <person name="Nishizaka S."/>
            <person name="Haga S."/>
            <person name="Miura S."/>
            <person name="Morishita T."/>
            <person name="Kabeya Y."/>
            <person name="Terasawa K."/>
            <person name="Suzuki Y."/>
            <person name="Ishii Y."/>
            <person name="Asakawa S."/>
            <person name="Takano H."/>
            <person name="Ohta N."/>
            <person name="Kuroiwa H."/>
            <person name="Tanaka K."/>
            <person name="Shimizu N."/>
            <person name="Sugano S."/>
            <person name="Sato N."/>
            <person name="Nozaki H."/>
            <person name="Ogasawara N."/>
            <person name="Kohara Y."/>
            <person name="Kuroiwa T."/>
        </authorList>
    </citation>
    <scope>NUCLEOTIDE SEQUENCE [LARGE SCALE GENOMIC DNA]</scope>
    <source>
        <strain evidence="4 5">10D</strain>
    </source>
</reference>
<organism evidence="4 5">
    <name type="scientific">Cyanidioschyzon merolae (strain NIES-3377 / 10D)</name>
    <name type="common">Unicellular red alga</name>
    <dbReference type="NCBI Taxonomy" id="280699"/>
    <lineage>
        <taxon>Eukaryota</taxon>
        <taxon>Rhodophyta</taxon>
        <taxon>Bangiophyceae</taxon>
        <taxon>Cyanidiales</taxon>
        <taxon>Cyanidiaceae</taxon>
        <taxon>Cyanidioschyzon</taxon>
    </lineage>
</organism>
<name>M1VMM3_CYAM1</name>
<dbReference type="GO" id="GO:0003700">
    <property type="term" value="F:DNA-binding transcription factor activity"/>
    <property type="evidence" value="ECO:0007669"/>
    <property type="project" value="InterPro"/>
</dbReference>
<dbReference type="AlphaFoldDB" id="M1VMM3"/>
<dbReference type="PROSITE" id="PS50217">
    <property type="entry name" value="BZIP"/>
    <property type="match status" value="1"/>
</dbReference>
<sequence length="409" mass="44169">MNVRGQRGPVFEDDDGASLATQAFPGNSTQTPRKGSSLPERGSGEDVPPGSADSFGSSSSALAQLASVATVAAAAAAQRQRYPFPNFMQNLSPPTSFNLNGSDFSFQFPFTDLRSLPTTTELLGSPTLLMQNSSAGLVDDEDPLVRLLRQEGSFGGNQVAERPASATKRPRPHTPLDNAIDARVVSDVGSEHDPAGPAMGRLPTRPLMSETKTEAPVANEAASSFLSPSPLKRIEPSPWSASDSARTCGAPEAVTAADALDSRKRFESEPAEQLQATSNDRVPDGLRAERNRQAAAASRERRRAMVNDLEARNRVLSEQNAQAQIEVLTLKREMSELIRHFKAQLERQEREKAQLMALIQKLQEDNAQLRKVDEETEKLMGLSNADAIGADAVSEKLKIKSSKPASKRQ</sequence>
<keyword evidence="1" id="KW-0175">Coiled coil</keyword>
<dbReference type="OrthoDB" id="10458412at2759"/>
<feature type="region of interest" description="Disordered" evidence="2">
    <location>
        <begin position="264"/>
        <end position="301"/>
    </location>
</feature>
<dbReference type="Proteomes" id="UP000007014">
    <property type="component" value="Chromosome 20"/>
</dbReference>
<dbReference type="RefSeq" id="XP_005539369.1">
    <property type="nucleotide sequence ID" value="XM_005539312.1"/>
</dbReference>
<evidence type="ECO:0000256" key="2">
    <source>
        <dbReference type="SAM" id="MobiDB-lite"/>
    </source>
</evidence>
<evidence type="ECO:0000259" key="3">
    <source>
        <dbReference type="PROSITE" id="PS50217"/>
    </source>
</evidence>
<dbReference type="HOGENOM" id="CLU_673307_0_0_1"/>
<feature type="region of interest" description="Disordered" evidence="2">
    <location>
        <begin position="152"/>
        <end position="249"/>
    </location>
</feature>
<feature type="compositionally biased region" description="Basic and acidic residues" evidence="2">
    <location>
        <begin position="281"/>
        <end position="292"/>
    </location>
</feature>
<feature type="compositionally biased region" description="Polar residues" evidence="2">
    <location>
        <begin position="19"/>
        <end position="34"/>
    </location>
</feature>
<evidence type="ECO:0000313" key="4">
    <source>
        <dbReference type="EMBL" id="BAM83333.1"/>
    </source>
</evidence>
<protein>
    <recommendedName>
        <fullName evidence="3">BZIP domain-containing protein</fullName>
    </recommendedName>
</protein>
<dbReference type="Gramene" id="CMT383CT">
    <property type="protein sequence ID" value="CMT383CT"/>
    <property type="gene ID" value="CMT383C"/>
</dbReference>
<proteinExistence type="predicted"/>
<dbReference type="EMBL" id="AP006502">
    <property type="protein sequence ID" value="BAM83333.1"/>
    <property type="molecule type" value="Genomic_DNA"/>
</dbReference>
<dbReference type="GeneID" id="16998126"/>
<dbReference type="SUPFAM" id="SSF57959">
    <property type="entry name" value="Leucine zipper domain"/>
    <property type="match status" value="1"/>
</dbReference>
<evidence type="ECO:0000313" key="5">
    <source>
        <dbReference type="Proteomes" id="UP000007014"/>
    </source>
</evidence>
<dbReference type="InterPro" id="IPR046347">
    <property type="entry name" value="bZIP_sf"/>
</dbReference>
<feature type="region of interest" description="Disordered" evidence="2">
    <location>
        <begin position="1"/>
        <end position="56"/>
    </location>
</feature>
<dbReference type="Pfam" id="PF00170">
    <property type="entry name" value="bZIP_1"/>
    <property type="match status" value="1"/>
</dbReference>
<dbReference type="KEGG" id="cme:CYME_CMT383C"/>
<reference evidence="4 5" key="2">
    <citation type="journal article" date="2007" name="BMC Biol.">
        <title>A 100%-complete sequence reveals unusually simple genomic features in the hot-spring red alga Cyanidioschyzon merolae.</title>
        <authorList>
            <person name="Nozaki H."/>
            <person name="Takano H."/>
            <person name="Misumi O."/>
            <person name="Terasawa K."/>
            <person name="Matsuzaki M."/>
            <person name="Maruyama S."/>
            <person name="Nishida K."/>
            <person name="Yagisawa F."/>
            <person name="Yoshida Y."/>
            <person name="Fujiwara T."/>
            <person name="Takio S."/>
            <person name="Tamura K."/>
            <person name="Chung S.J."/>
            <person name="Nakamura S."/>
            <person name="Kuroiwa H."/>
            <person name="Tanaka K."/>
            <person name="Sato N."/>
            <person name="Kuroiwa T."/>
        </authorList>
    </citation>
    <scope>NUCLEOTIDE SEQUENCE [LARGE SCALE GENOMIC DNA]</scope>
    <source>
        <strain evidence="4 5">10D</strain>
    </source>
</reference>
<dbReference type="Gene3D" id="1.20.5.170">
    <property type="match status" value="1"/>
</dbReference>
<keyword evidence="5" id="KW-1185">Reference proteome</keyword>
<feature type="domain" description="BZIP" evidence="3">
    <location>
        <begin position="287"/>
        <end position="337"/>
    </location>
</feature>
<dbReference type="SMART" id="SM00338">
    <property type="entry name" value="BRLZ"/>
    <property type="match status" value="1"/>
</dbReference>
<evidence type="ECO:0000256" key="1">
    <source>
        <dbReference type="SAM" id="Coils"/>
    </source>
</evidence>
<accession>M1VMM3</accession>
<feature type="coiled-coil region" evidence="1">
    <location>
        <begin position="306"/>
        <end position="379"/>
    </location>
</feature>
<gene>
    <name evidence="4" type="ORF">CYME_CMT383C</name>
</gene>
<dbReference type="PROSITE" id="PS00036">
    <property type="entry name" value="BZIP_BASIC"/>
    <property type="match status" value="1"/>
</dbReference>